<accession>A0A397SPV7</accession>
<name>A0A397SPV7_9GLOM</name>
<dbReference type="AlphaFoldDB" id="A0A397SPV7"/>
<evidence type="ECO:0000313" key="1">
    <source>
        <dbReference type="EMBL" id="RIA87732.1"/>
    </source>
</evidence>
<gene>
    <name evidence="1" type="ORF">C1645_827373</name>
</gene>
<protein>
    <submittedName>
        <fullName evidence="1">Uncharacterized protein</fullName>
    </submittedName>
</protein>
<reference evidence="1 2" key="1">
    <citation type="submission" date="2018-06" db="EMBL/GenBank/DDBJ databases">
        <title>Comparative genomics reveals the genomic features of Rhizophagus irregularis, R. cerebriforme, R. diaphanum and Gigaspora rosea, and their symbiotic lifestyle signature.</title>
        <authorList>
            <person name="Morin E."/>
            <person name="San Clemente H."/>
            <person name="Chen E.C.H."/>
            <person name="De La Providencia I."/>
            <person name="Hainaut M."/>
            <person name="Kuo A."/>
            <person name="Kohler A."/>
            <person name="Murat C."/>
            <person name="Tang N."/>
            <person name="Roy S."/>
            <person name="Loubradou J."/>
            <person name="Henrissat B."/>
            <person name="Grigoriev I.V."/>
            <person name="Corradi N."/>
            <person name="Roux C."/>
            <person name="Martin F.M."/>
        </authorList>
    </citation>
    <scope>NUCLEOTIDE SEQUENCE [LARGE SCALE GENOMIC DNA]</scope>
    <source>
        <strain evidence="1 2">DAOM 227022</strain>
    </source>
</reference>
<evidence type="ECO:0000313" key="2">
    <source>
        <dbReference type="Proteomes" id="UP000265703"/>
    </source>
</evidence>
<dbReference type="Proteomes" id="UP000265703">
    <property type="component" value="Unassembled WGS sequence"/>
</dbReference>
<proteinExistence type="predicted"/>
<keyword evidence="2" id="KW-1185">Reference proteome</keyword>
<sequence>MHDYKKFLLDYKKLLDGNKNMMIIRVLVLNLEESGSENVDLHKKKNAIPKMSNFSEIIQQKDHIRNTVDNIQMPNLPIFTQSSSVKEKSKTPSTPTNLNSNPMPFFFVVLSLDKFVIKLDESGDTGEFANFKKIFKDKRISVNQIYDFTDVEFN</sequence>
<comment type="caution">
    <text evidence="1">The sequence shown here is derived from an EMBL/GenBank/DDBJ whole genome shotgun (WGS) entry which is preliminary data.</text>
</comment>
<dbReference type="OrthoDB" id="2388934at2759"/>
<dbReference type="EMBL" id="QKYT01000295">
    <property type="protein sequence ID" value="RIA87732.1"/>
    <property type="molecule type" value="Genomic_DNA"/>
</dbReference>
<dbReference type="STRING" id="658196.A0A397SPV7"/>
<organism evidence="1 2">
    <name type="scientific">Glomus cerebriforme</name>
    <dbReference type="NCBI Taxonomy" id="658196"/>
    <lineage>
        <taxon>Eukaryota</taxon>
        <taxon>Fungi</taxon>
        <taxon>Fungi incertae sedis</taxon>
        <taxon>Mucoromycota</taxon>
        <taxon>Glomeromycotina</taxon>
        <taxon>Glomeromycetes</taxon>
        <taxon>Glomerales</taxon>
        <taxon>Glomeraceae</taxon>
        <taxon>Glomus</taxon>
    </lineage>
</organism>